<accession>A0A225W1W7</accession>
<dbReference type="EMBL" id="NBNE01002047">
    <property type="protein sequence ID" value="OWZ11713.1"/>
    <property type="molecule type" value="Genomic_DNA"/>
</dbReference>
<reference evidence="2" key="1">
    <citation type="submission" date="2017-03" db="EMBL/GenBank/DDBJ databases">
        <title>Phytopthora megakarya and P. palmivora, two closely related causual agents of cacao black pod achieved similar genome size and gene model numbers by different mechanisms.</title>
        <authorList>
            <person name="Ali S."/>
            <person name="Shao J."/>
            <person name="Larry D.J."/>
            <person name="Kronmiller B."/>
            <person name="Shen D."/>
            <person name="Strem M.D."/>
            <person name="Melnick R.L."/>
            <person name="Guiltinan M.J."/>
            <person name="Tyler B.M."/>
            <person name="Meinhardt L.W."/>
            <person name="Bailey B.A."/>
        </authorList>
    </citation>
    <scope>NUCLEOTIDE SEQUENCE [LARGE SCALE GENOMIC DNA]</scope>
    <source>
        <strain evidence="2">zdho120</strain>
    </source>
</reference>
<dbReference type="AlphaFoldDB" id="A0A225W1W7"/>
<sequence length="71" mass="7876">MPTVSDVAEFTIAVCYPAMKPNLTMTHCGILFYIPMESPGERTNCYSRVNKIATMTATTKDEQILVETAKT</sequence>
<comment type="caution">
    <text evidence="1">The sequence shown here is derived from an EMBL/GenBank/DDBJ whole genome shotgun (WGS) entry which is preliminary data.</text>
</comment>
<gene>
    <name evidence="1" type="ORF">PHMEG_00015225</name>
</gene>
<evidence type="ECO:0000313" key="2">
    <source>
        <dbReference type="Proteomes" id="UP000198211"/>
    </source>
</evidence>
<name>A0A225W1W7_9STRA</name>
<dbReference type="Proteomes" id="UP000198211">
    <property type="component" value="Unassembled WGS sequence"/>
</dbReference>
<proteinExistence type="predicted"/>
<organism evidence="1 2">
    <name type="scientific">Phytophthora megakarya</name>
    <dbReference type="NCBI Taxonomy" id="4795"/>
    <lineage>
        <taxon>Eukaryota</taxon>
        <taxon>Sar</taxon>
        <taxon>Stramenopiles</taxon>
        <taxon>Oomycota</taxon>
        <taxon>Peronosporomycetes</taxon>
        <taxon>Peronosporales</taxon>
        <taxon>Peronosporaceae</taxon>
        <taxon>Phytophthora</taxon>
    </lineage>
</organism>
<evidence type="ECO:0000313" key="1">
    <source>
        <dbReference type="EMBL" id="OWZ11713.1"/>
    </source>
</evidence>
<keyword evidence="2" id="KW-1185">Reference proteome</keyword>
<protein>
    <submittedName>
        <fullName evidence="1">Uncharacterized protein</fullName>
    </submittedName>
</protein>